<evidence type="ECO:0000313" key="3">
    <source>
        <dbReference type="Proteomes" id="UP000625631"/>
    </source>
</evidence>
<dbReference type="Proteomes" id="UP000625631">
    <property type="component" value="Unassembled WGS sequence"/>
</dbReference>
<keyword evidence="3" id="KW-1185">Reference proteome</keyword>
<evidence type="ECO:0000313" key="2">
    <source>
        <dbReference type="EMBL" id="MBH8558683.1"/>
    </source>
</evidence>
<gene>
    <name evidence="2" type="ORF">I7X13_11530</name>
</gene>
<name>A0ABS0Q7Q8_9BACT</name>
<sequence length="332" mass="35802">MKGTLLVTLLLTAAAGSALAQQQPQFTHYGLNGMYLNPAYAGIKGQGEVNLIGRYQYYNYNGTFDGNNGSPRTGMITVSLPILALNGGVGLSVYYDQVGQSKMTNTALSYSQHVKLGSGKLGFGIQGIYTYLSKGTYIAIDANDVNVPSGASDSKFDAGAGVWYESPKFYAGLSVNNLLRSEYSFKSAGTAGTPSKYIAENHAYFTAGYNIEASSSVVVTPMVLAKAVLPGDFSSSSKFNNSKNYSFEGGVRATIDDKYWIGANYRTEESVSGLLGLSFAKDNAVRLGYAFDFIAFNQDARAFSSHEIMLSYRLPKATINTRPAIRTPRYSF</sequence>
<dbReference type="InterPro" id="IPR019861">
    <property type="entry name" value="PorP/SprF_Bacteroidetes"/>
</dbReference>
<organism evidence="2 3">
    <name type="scientific">Hymenobacter negativus</name>
    <dbReference type="NCBI Taxonomy" id="2795026"/>
    <lineage>
        <taxon>Bacteria</taxon>
        <taxon>Pseudomonadati</taxon>
        <taxon>Bacteroidota</taxon>
        <taxon>Cytophagia</taxon>
        <taxon>Cytophagales</taxon>
        <taxon>Hymenobacteraceae</taxon>
        <taxon>Hymenobacter</taxon>
    </lineage>
</organism>
<protein>
    <submittedName>
        <fullName evidence="2">PorP/SprF family type IX secretion system membrane protein</fullName>
    </submittedName>
</protein>
<dbReference type="Pfam" id="PF11751">
    <property type="entry name" value="PorP_SprF"/>
    <property type="match status" value="1"/>
</dbReference>
<keyword evidence="1" id="KW-0732">Signal</keyword>
<dbReference type="RefSeq" id="WP_198075607.1">
    <property type="nucleotide sequence ID" value="NZ_JAEDAE010000004.1"/>
</dbReference>
<dbReference type="NCBIfam" id="TIGR03519">
    <property type="entry name" value="T9SS_PorP_fam"/>
    <property type="match status" value="1"/>
</dbReference>
<reference evidence="2 3" key="1">
    <citation type="submission" date="2020-12" db="EMBL/GenBank/DDBJ databases">
        <title>Hymenobacter sp.</title>
        <authorList>
            <person name="Kim M.K."/>
        </authorList>
    </citation>
    <scope>NUCLEOTIDE SEQUENCE [LARGE SCALE GENOMIC DNA]</scope>
    <source>
        <strain evidence="2 3">BT442</strain>
    </source>
</reference>
<feature type="signal peptide" evidence="1">
    <location>
        <begin position="1"/>
        <end position="20"/>
    </location>
</feature>
<dbReference type="EMBL" id="JAEDAE010000004">
    <property type="protein sequence ID" value="MBH8558683.1"/>
    <property type="molecule type" value="Genomic_DNA"/>
</dbReference>
<evidence type="ECO:0000256" key="1">
    <source>
        <dbReference type="SAM" id="SignalP"/>
    </source>
</evidence>
<feature type="chain" id="PRO_5045875189" evidence="1">
    <location>
        <begin position="21"/>
        <end position="332"/>
    </location>
</feature>
<accession>A0ABS0Q7Q8</accession>
<comment type="caution">
    <text evidence="2">The sequence shown here is derived from an EMBL/GenBank/DDBJ whole genome shotgun (WGS) entry which is preliminary data.</text>
</comment>
<proteinExistence type="predicted"/>